<sequence>PDLSFETSMLYDQHARLIRGGFGTFPVAIAGAQNATITDVDGRTYIDFVAMYAAANMGHAHPRLVKAITNQVAKAPLVGTTWLNPVYLQLAQKLTTKFGYETVTTLLSGGEAAEAAVKMARRWGYQKKGIPPGEAWVVTATGCYHGVTLATMALNNIIARDYGTHVPNVGPYIPSTGKLIRYGSLEDIEEAVECDGHKIAAFMVEPVQGSAGACSPPDGYLRGVADLCKKHNILFICDEIQSGFGRTGYDLAHYHEPGVTPDLVILAKALTGGHYPMSIILGNHEVTDLVHCFEIGATQAAAPPGCAAALVALDILEEENLALRSRELGNLLYSELERLNPPHIKTLNGKNRGLFIAAIVDETHPGVTARKIGALCARRGLLVGAAAGKVRFSPPLTISKTDILKGAKIIDQAFRDVANVGDFVGSEVLI</sequence>
<dbReference type="Proteomes" id="UP000775872">
    <property type="component" value="Unassembled WGS sequence"/>
</dbReference>
<evidence type="ECO:0000256" key="9">
    <source>
        <dbReference type="RuleBase" id="RU365036"/>
    </source>
</evidence>
<evidence type="ECO:0000256" key="8">
    <source>
        <dbReference type="RuleBase" id="RU003560"/>
    </source>
</evidence>
<keyword evidence="7 8" id="KW-0663">Pyridoxal phosphate</keyword>
<dbReference type="GO" id="GO:0042802">
    <property type="term" value="F:identical protein binding"/>
    <property type="evidence" value="ECO:0007669"/>
    <property type="project" value="TreeGrafter"/>
</dbReference>
<dbReference type="Gene3D" id="3.40.640.10">
    <property type="entry name" value="Type I PLP-dependent aspartate aminotransferase-like (Major domain)"/>
    <property type="match status" value="1"/>
</dbReference>
<dbReference type="PIRSF" id="PIRSF000521">
    <property type="entry name" value="Transaminase_4ab_Lys_Orn"/>
    <property type="match status" value="1"/>
</dbReference>
<evidence type="ECO:0000256" key="4">
    <source>
        <dbReference type="ARBA" id="ARBA00012924"/>
    </source>
</evidence>
<dbReference type="CDD" id="cd00610">
    <property type="entry name" value="OAT_like"/>
    <property type="match status" value="1"/>
</dbReference>
<proteinExistence type="inferred from homology"/>
<gene>
    <name evidence="10" type="ORF">CSOL1703_00017206</name>
</gene>
<protein>
    <recommendedName>
        <fullName evidence="4 9">Ornithine aminotransferase</fullName>
        <ecNumber evidence="4 9">2.6.1.13</ecNumber>
    </recommendedName>
</protein>
<dbReference type="InterPro" id="IPR049704">
    <property type="entry name" value="Aminotrans_3_PPA_site"/>
</dbReference>
<dbReference type="InterPro" id="IPR015424">
    <property type="entry name" value="PyrdxlP-dep_Trfase"/>
</dbReference>
<dbReference type="GO" id="GO:0010121">
    <property type="term" value="P:L-arginine catabolic process to proline via ornithine"/>
    <property type="evidence" value="ECO:0007669"/>
    <property type="project" value="TreeGrafter"/>
</dbReference>
<keyword evidence="5 9" id="KW-0032">Aminotransferase</keyword>
<dbReference type="Gene3D" id="3.90.1150.10">
    <property type="entry name" value="Aspartate Aminotransferase, domain 1"/>
    <property type="match status" value="1"/>
</dbReference>
<feature type="non-terminal residue" evidence="10">
    <location>
        <position position="1"/>
    </location>
</feature>
<keyword evidence="11" id="KW-1185">Reference proteome</keyword>
<keyword evidence="6 9" id="KW-0808">Transferase</keyword>
<dbReference type="PANTHER" id="PTHR11986:SF18">
    <property type="entry name" value="ORNITHINE AMINOTRANSFERASE, MITOCHONDRIAL"/>
    <property type="match status" value="1"/>
</dbReference>
<dbReference type="GO" id="GO:0019544">
    <property type="term" value="P:L-arginine catabolic process to L-glutamate"/>
    <property type="evidence" value="ECO:0007669"/>
    <property type="project" value="TreeGrafter"/>
</dbReference>
<organism evidence="10 11">
    <name type="scientific">Clonostachys solani</name>
    <dbReference type="NCBI Taxonomy" id="160281"/>
    <lineage>
        <taxon>Eukaryota</taxon>
        <taxon>Fungi</taxon>
        <taxon>Dikarya</taxon>
        <taxon>Ascomycota</taxon>
        <taxon>Pezizomycotina</taxon>
        <taxon>Sordariomycetes</taxon>
        <taxon>Hypocreomycetidae</taxon>
        <taxon>Hypocreales</taxon>
        <taxon>Bionectriaceae</taxon>
        <taxon>Clonostachys</taxon>
    </lineage>
</organism>
<dbReference type="GO" id="GO:0005737">
    <property type="term" value="C:cytoplasm"/>
    <property type="evidence" value="ECO:0007669"/>
    <property type="project" value="TreeGrafter"/>
</dbReference>
<dbReference type="OrthoDB" id="10261433at2759"/>
<dbReference type="PANTHER" id="PTHR11986">
    <property type="entry name" value="AMINOTRANSFERASE CLASS III"/>
    <property type="match status" value="1"/>
</dbReference>
<evidence type="ECO:0000313" key="10">
    <source>
        <dbReference type="EMBL" id="CAH0047316.1"/>
    </source>
</evidence>
<evidence type="ECO:0000256" key="5">
    <source>
        <dbReference type="ARBA" id="ARBA00022576"/>
    </source>
</evidence>
<dbReference type="FunFam" id="3.40.640.10:FF:000011">
    <property type="entry name" value="Ornithine aminotransferase"/>
    <property type="match status" value="1"/>
</dbReference>
<reference evidence="11" key="1">
    <citation type="submission" date="2019-06" db="EMBL/GenBank/DDBJ databases">
        <authorList>
            <person name="Broberg M."/>
        </authorList>
    </citation>
    <scope>NUCLEOTIDE SEQUENCE [LARGE SCALE GENOMIC DNA]</scope>
</reference>
<dbReference type="InterPro" id="IPR015422">
    <property type="entry name" value="PyrdxlP-dep_Trfase_small"/>
</dbReference>
<reference evidence="10 11" key="2">
    <citation type="submission" date="2021-10" db="EMBL/GenBank/DDBJ databases">
        <authorList>
            <person name="Piombo E."/>
        </authorList>
    </citation>
    <scope>NUCLEOTIDE SEQUENCE [LARGE SCALE GENOMIC DNA]</scope>
</reference>
<dbReference type="GO" id="GO:0004587">
    <property type="term" value="F:ornithine aminotransferase activity"/>
    <property type="evidence" value="ECO:0007669"/>
    <property type="project" value="UniProtKB-EC"/>
</dbReference>
<evidence type="ECO:0000313" key="11">
    <source>
        <dbReference type="Proteomes" id="UP000775872"/>
    </source>
</evidence>
<dbReference type="Pfam" id="PF00202">
    <property type="entry name" value="Aminotran_3"/>
    <property type="match status" value="1"/>
</dbReference>
<comment type="pathway">
    <text evidence="2 9">Amino-acid biosynthesis; L-proline biosynthesis; L-glutamate 5-semialdehyde from L-ornithine: step 1/1.</text>
</comment>
<evidence type="ECO:0000256" key="6">
    <source>
        <dbReference type="ARBA" id="ARBA00022679"/>
    </source>
</evidence>
<dbReference type="InterPro" id="IPR050103">
    <property type="entry name" value="Class-III_PLP-dep_AT"/>
</dbReference>
<dbReference type="GO" id="GO:0030170">
    <property type="term" value="F:pyridoxal phosphate binding"/>
    <property type="evidence" value="ECO:0007669"/>
    <property type="project" value="InterPro"/>
</dbReference>
<dbReference type="AlphaFoldDB" id="A0A9P0E9P9"/>
<comment type="similarity">
    <text evidence="3 8">Belongs to the class-III pyridoxal-phosphate-dependent aminotransferase family.</text>
</comment>
<dbReference type="PROSITE" id="PS00600">
    <property type="entry name" value="AA_TRANSFER_CLASS_3"/>
    <property type="match status" value="1"/>
</dbReference>
<evidence type="ECO:0000256" key="2">
    <source>
        <dbReference type="ARBA" id="ARBA00004998"/>
    </source>
</evidence>
<dbReference type="InterPro" id="IPR015421">
    <property type="entry name" value="PyrdxlP-dep_Trfase_major"/>
</dbReference>
<dbReference type="InterPro" id="IPR005814">
    <property type="entry name" value="Aminotrans_3"/>
</dbReference>
<comment type="cofactor">
    <cofactor evidence="1 9">
        <name>pyridoxal 5'-phosphate</name>
        <dbReference type="ChEBI" id="CHEBI:597326"/>
    </cofactor>
</comment>
<name>A0A9P0E9P9_9HYPO</name>
<evidence type="ECO:0000256" key="7">
    <source>
        <dbReference type="ARBA" id="ARBA00022898"/>
    </source>
</evidence>
<dbReference type="EMBL" id="CABFOC020000029">
    <property type="protein sequence ID" value="CAH0047316.1"/>
    <property type="molecule type" value="Genomic_DNA"/>
</dbReference>
<evidence type="ECO:0000256" key="1">
    <source>
        <dbReference type="ARBA" id="ARBA00001933"/>
    </source>
</evidence>
<accession>A0A9P0E9P9</accession>
<comment type="caution">
    <text evidence="10">The sequence shown here is derived from an EMBL/GenBank/DDBJ whole genome shotgun (WGS) entry which is preliminary data.</text>
</comment>
<dbReference type="SUPFAM" id="SSF53383">
    <property type="entry name" value="PLP-dependent transferases"/>
    <property type="match status" value="1"/>
</dbReference>
<evidence type="ECO:0000256" key="3">
    <source>
        <dbReference type="ARBA" id="ARBA00008954"/>
    </source>
</evidence>
<comment type="catalytic activity">
    <reaction evidence="9">
        <text>a 2-oxocarboxylate + L-ornithine = L-glutamate 5-semialdehyde + an L-alpha-amino acid</text>
        <dbReference type="Rhea" id="RHEA:13877"/>
        <dbReference type="ChEBI" id="CHEBI:35179"/>
        <dbReference type="ChEBI" id="CHEBI:46911"/>
        <dbReference type="ChEBI" id="CHEBI:58066"/>
        <dbReference type="ChEBI" id="CHEBI:59869"/>
        <dbReference type="EC" id="2.6.1.13"/>
    </reaction>
</comment>
<dbReference type="EC" id="2.6.1.13" evidence="4 9"/>